<reference evidence="2 3" key="1">
    <citation type="journal article" date="2024" name="Plant J.">
        <title>Genome sequences and population genomics reveal climatic adaptation and genomic divergence between two closely related sweetgum species.</title>
        <authorList>
            <person name="Xu W.Q."/>
            <person name="Ren C.Q."/>
            <person name="Zhang X.Y."/>
            <person name="Comes H.P."/>
            <person name="Liu X.H."/>
            <person name="Li Y.G."/>
            <person name="Kettle C.J."/>
            <person name="Jalonen R."/>
            <person name="Gaisberger H."/>
            <person name="Ma Y.Z."/>
            <person name="Qiu Y.X."/>
        </authorList>
    </citation>
    <scope>NUCLEOTIDE SEQUENCE [LARGE SCALE GENOMIC DNA]</scope>
    <source>
        <strain evidence="2">Hangzhou</strain>
    </source>
</reference>
<organism evidence="2 3">
    <name type="scientific">Liquidambar formosana</name>
    <name type="common">Formosan gum</name>
    <dbReference type="NCBI Taxonomy" id="63359"/>
    <lineage>
        <taxon>Eukaryota</taxon>
        <taxon>Viridiplantae</taxon>
        <taxon>Streptophyta</taxon>
        <taxon>Embryophyta</taxon>
        <taxon>Tracheophyta</taxon>
        <taxon>Spermatophyta</taxon>
        <taxon>Magnoliopsida</taxon>
        <taxon>eudicotyledons</taxon>
        <taxon>Gunneridae</taxon>
        <taxon>Pentapetalae</taxon>
        <taxon>Saxifragales</taxon>
        <taxon>Altingiaceae</taxon>
        <taxon>Liquidambar</taxon>
    </lineage>
</organism>
<gene>
    <name evidence="2" type="ORF">L1049_010011</name>
</gene>
<comment type="caution">
    <text evidence="2">The sequence shown here is derived from an EMBL/GenBank/DDBJ whole genome shotgun (WGS) entry which is preliminary data.</text>
</comment>
<feature type="compositionally biased region" description="Low complexity" evidence="1">
    <location>
        <begin position="79"/>
        <end position="93"/>
    </location>
</feature>
<proteinExistence type="predicted"/>
<name>A0AAP0R4I2_LIQFO</name>
<feature type="region of interest" description="Disordered" evidence="1">
    <location>
        <begin position="58"/>
        <end position="93"/>
    </location>
</feature>
<evidence type="ECO:0000313" key="3">
    <source>
        <dbReference type="Proteomes" id="UP001415857"/>
    </source>
</evidence>
<accession>A0AAP0R4I2</accession>
<dbReference type="Proteomes" id="UP001415857">
    <property type="component" value="Unassembled WGS sequence"/>
</dbReference>
<protein>
    <submittedName>
        <fullName evidence="2">Uncharacterized protein</fullName>
    </submittedName>
</protein>
<sequence length="93" mass="10604">MKQGKLRSNQLTNYKSRRKLHKVKPLKEELGYDEAFNYNTETDATLGKRATTAEMLLRREEQRENGGMRGRPRQRESTAVGGVYAGVDGVEQC</sequence>
<keyword evidence="3" id="KW-1185">Reference proteome</keyword>
<evidence type="ECO:0000256" key="1">
    <source>
        <dbReference type="SAM" id="MobiDB-lite"/>
    </source>
</evidence>
<dbReference type="EMBL" id="JBBPBK010000016">
    <property type="protein sequence ID" value="KAK9267583.1"/>
    <property type="molecule type" value="Genomic_DNA"/>
</dbReference>
<dbReference type="AlphaFoldDB" id="A0AAP0R4I2"/>
<evidence type="ECO:0000313" key="2">
    <source>
        <dbReference type="EMBL" id="KAK9267583.1"/>
    </source>
</evidence>